<comment type="caution">
    <text evidence="1">The sequence shown here is derived from an EMBL/GenBank/DDBJ whole genome shotgun (WGS) entry which is preliminary data.</text>
</comment>
<name>A0AAE1LI32_9NEOP</name>
<organism evidence="1 2">
    <name type="scientific">Frankliniella fusca</name>
    <dbReference type="NCBI Taxonomy" id="407009"/>
    <lineage>
        <taxon>Eukaryota</taxon>
        <taxon>Metazoa</taxon>
        <taxon>Ecdysozoa</taxon>
        <taxon>Arthropoda</taxon>
        <taxon>Hexapoda</taxon>
        <taxon>Insecta</taxon>
        <taxon>Pterygota</taxon>
        <taxon>Neoptera</taxon>
        <taxon>Paraneoptera</taxon>
        <taxon>Thysanoptera</taxon>
        <taxon>Terebrantia</taxon>
        <taxon>Thripoidea</taxon>
        <taxon>Thripidae</taxon>
        <taxon>Frankliniella</taxon>
    </lineage>
</organism>
<keyword evidence="2" id="KW-1185">Reference proteome</keyword>
<proteinExistence type="predicted"/>
<reference evidence="1" key="1">
    <citation type="submission" date="2021-07" db="EMBL/GenBank/DDBJ databases">
        <authorList>
            <person name="Catto M.A."/>
            <person name="Jacobson A."/>
            <person name="Kennedy G."/>
            <person name="Labadie P."/>
            <person name="Hunt B.G."/>
            <person name="Srinivasan R."/>
        </authorList>
    </citation>
    <scope>NUCLEOTIDE SEQUENCE</scope>
    <source>
        <strain evidence="1">PL_HMW_Pooled</strain>
        <tissue evidence="1">Head</tissue>
    </source>
</reference>
<keyword evidence="1" id="KW-0503">Monooxygenase</keyword>
<keyword evidence="1" id="KW-0560">Oxidoreductase</keyword>
<evidence type="ECO:0000313" key="1">
    <source>
        <dbReference type="EMBL" id="KAK3918877.1"/>
    </source>
</evidence>
<dbReference type="Proteomes" id="UP001219518">
    <property type="component" value="Unassembled WGS sequence"/>
</dbReference>
<protein>
    <submittedName>
        <fullName evidence="1">Nitrilotriacetate monooxygenase component A</fullName>
    </submittedName>
</protein>
<dbReference type="AlphaFoldDB" id="A0AAE1LI32"/>
<dbReference type="EMBL" id="JAHWGI010000968">
    <property type="protein sequence ID" value="KAK3918877.1"/>
    <property type="molecule type" value="Genomic_DNA"/>
</dbReference>
<evidence type="ECO:0000313" key="2">
    <source>
        <dbReference type="Proteomes" id="UP001219518"/>
    </source>
</evidence>
<gene>
    <name evidence="1" type="ORF">KUF71_001001</name>
</gene>
<accession>A0AAE1LI32</accession>
<sequence>MYSADEALALMLDTDVTRDKYTLMHQGAKRKGSHLYPCYDIVRGAKKKCYPSEDCITVSESCARVTLQALLDHTTNRIAQIEEPLQIILEKETTELITTEIARSMACPHFMPRLGSWNISFTSRTAEFSNFGRSYRTKHSQQYCRVKGNRDVLNMLLCTSDPFLYTRRSITPRVQHQPTPEMVALFKD</sequence>
<dbReference type="GO" id="GO:0004497">
    <property type="term" value="F:monooxygenase activity"/>
    <property type="evidence" value="ECO:0007669"/>
    <property type="project" value="UniProtKB-KW"/>
</dbReference>
<reference evidence="1" key="2">
    <citation type="journal article" date="2023" name="BMC Genomics">
        <title>Pest status, molecular evolution, and epigenetic factors derived from the genome assembly of Frankliniella fusca, a thysanopteran phytovirus vector.</title>
        <authorList>
            <person name="Catto M.A."/>
            <person name="Labadie P.E."/>
            <person name="Jacobson A.L."/>
            <person name="Kennedy G.G."/>
            <person name="Srinivasan R."/>
            <person name="Hunt B.G."/>
        </authorList>
    </citation>
    <scope>NUCLEOTIDE SEQUENCE</scope>
    <source>
        <strain evidence="1">PL_HMW_Pooled</strain>
    </source>
</reference>